<name>A0A8J8GJ62_9BACI</name>
<dbReference type="Proteomes" id="UP000625804">
    <property type="component" value="Unassembled WGS sequence"/>
</dbReference>
<comment type="caution">
    <text evidence="1">The sequence shown here is derived from an EMBL/GenBank/DDBJ whole genome shotgun (WGS) entry which is preliminary data.</text>
</comment>
<evidence type="ECO:0000313" key="1">
    <source>
        <dbReference type="EMBL" id="NSL52723.1"/>
    </source>
</evidence>
<reference evidence="1" key="1">
    <citation type="submission" date="2020-06" db="EMBL/GenBank/DDBJ databases">
        <title>A novel thermopfilic bacterium from Erzurum, Turkey.</title>
        <authorList>
            <person name="Adiguzel A."/>
            <person name="Ay H."/>
            <person name="Baltaci M.O."/>
        </authorList>
    </citation>
    <scope>NUCLEOTIDE SEQUENCE</scope>
    <source>
        <strain evidence="1">P2</strain>
    </source>
</reference>
<proteinExistence type="predicted"/>
<gene>
    <name evidence="1" type="ORF">HR057_13275</name>
</gene>
<dbReference type="EMBL" id="JABTTE010000020">
    <property type="protein sequence ID" value="NSL52723.1"/>
    <property type="molecule type" value="Genomic_DNA"/>
</dbReference>
<keyword evidence="2" id="KW-1185">Reference proteome</keyword>
<evidence type="ECO:0000313" key="2">
    <source>
        <dbReference type="Proteomes" id="UP000625804"/>
    </source>
</evidence>
<protein>
    <submittedName>
        <fullName evidence="1">Uncharacterized protein</fullName>
    </submittedName>
</protein>
<dbReference type="RefSeq" id="WP_173731926.1">
    <property type="nucleotide sequence ID" value="NZ_JABTTE010000020.1"/>
</dbReference>
<sequence>MEKKLSPEEHCKLILEENGPLLGSELNEQLQNKLQVSAVYARKIIQRANAKGIILSTKPVSFRHGQFLYYLKHHNISNILPNFLKQHRKGLNRVFSSLLHNKGEILQDEAYKIAASVTNNNFFPKNETTDKTLRDLKELTIIDNVETYNHISFIKASKRFFGQKEINFGSIRRHMINRIFTLDAIRWLEQTNLLAWNQSQVFNTNQRRVDFNGHLWDVVGFTYLYGHYEAKFESNQLTKIPSFVFIESIFHRQTYLEDIEGFVSRIEMQSARLKNNTTGSRITPILFYSFMDKEAFDYSKTKGLMMINSRGWLGEYAQELFEFLANPTDNDLLTKCDYYLQLLHDRGFYQSHLMYELMKIKYAQHFILQGWKNRRHVHYEFNNELYYFDWLMYDTNNTAYLCLILSKDENINHFINNEFPTFKSVYKYYNNEQEFKWIIFDQDGNILKQKS</sequence>
<dbReference type="AlphaFoldDB" id="A0A8J8GJ62"/>
<accession>A0A8J8GJ62</accession>
<organism evidence="1 2">
    <name type="scientific">Calidifontibacillus erzurumensis</name>
    <dbReference type="NCBI Taxonomy" id="2741433"/>
    <lineage>
        <taxon>Bacteria</taxon>
        <taxon>Bacillati</taxon>
        <taxon>Bacillota</taxon>
        <taxon>Bacilli</taxon>
        <taxon>Bacillales</taxon>
        <taxon>Bacillaceae</taxon>
        <taxon>Calidifontibacillus/Schinkia group</taxon>
        <taxon>Calidifontibacillus</taxon>
    </lineage>
</organism>